<dbReference type="Proteomes" id="UP001177592">
    <property type="component" value="Chromosome"/>
</dbReference>
<accession>A0ABY8NM29</accession>
<keyword evidence="2" id="KW-1185">Reference proteome</keyword>
<dbReference type="EMBL" id="CP123523">
    <property type="protein sequence ID" value="WGM04279.1"/>
    <property type="molecule type" value="Genomic_DNA"/>
</dbReference>
<gene>
    <name evidence="1" type="ORF">QE258_11570</name>
</gene>
<dbReference type="RefSeq" id="WP_280632300.1">
    <property type="nucleotide sequence ID" value="NZ_CP123523.1"/>
</dbReference>
<organism evidence="1 2">
    <name type="scientific">Arsenophonus nasoniae</name>
    <name type="common">son-killer infecting Nasonia vitripennis</name>
    <dbReference type="NCBI Taxonomy" id="638"/>
    <lineage>
        <taxon>Bacteria</taxon>
        <taxon>Pseudomonadati</taxon>
        <taxon>Pseudomonadota</taxon>
        <taxon>Gammaproteobacteria</taxon>
        <taxon>Enterobacterales</taxon>
        <taxon>Morganellaceae</taxon>
        <taxon>Arsenophonus</taxon>
    </lineage>
</organism>
<protein>
    <submittedName>
        <fullName evidence="1">Uncharacterized protein</fullName>
    </submittedName>
</protein>
<reference evidence="1" key="1">
    <citation type="submission" date="2023-04" db="EMBL/GenBank/DDBJ databases">
        <title>Genome dynamics across the evolutionary transition to endosymbiosis.</title>
        <authorList>
            <person name="Siozios S."/>
            <person name="Nadal-Jimenez P."/>
            <person name="Azagi T."/>
            <person name="Sprong H."/>
            <person name="Frost C.L."/>
            <person name="Parratt S.R."/>
            <person name="Taylor G."/>
            <person name="Brettell L."/>
            <person name="Lew K.C."/>
            <person name="Croft L."/>
            <person name="King K.C."/>
            <person name="Brockhurst M.A."/>
            <person name="Hypsa V."/>
            <person name="Novakova E."/>
            <person name="Darby A.C."/>
            <person name="Hurst G.D.D."/>
        </authorList>
    </citation>
    <scope>NUCLEOTIDE SEQUENCE</scope>
    <source>
        <strain evidence="1">ANv_CAN</strain>
    </source>
</reference>
<sequence>MLFGDPVFILFDDRLCSSIGLFGRVCLFVADGGRDIAREHLVFVLDSQVFIS</sequence>
<evidence type="ECO:0000313" key="1">
    <source>
        <dbReference type="EMBL" id="WGM04279.1"/>
    </source>
</evidence>
<proteinExistence type="predicted"/>
<evidence type="ECO:0000313" key="2">
    <source>
        <dbReference type="Proteomes" id="UP001177592"/>
    </source>
</evidence>
<name>A0ABY8NM29_9GAMM</name>